<dbReference type="EMBL" id="CP053021">
    <property type="protein sequence ID" value="QJR02385.1"/>
    <property type="molecule type" value="Genomic_DNA"/>
</dbReference>
<dbReference type="PANTHER" id="PTHR30136:SF24">
    <property type="entry name" value="HTH-TYPE TRANSCRIPTIONAL REPRESSOR ALLR"/>
    <property type="match status" value="1"/>
</dbReference>
<gene>
    <name evidence="6" type="ORF">HH800_09435</name>
</gene>
<evidence type="ECO:0000256" key="2">
    <source>
        <dbReference type="ARBA" id="ARBA00023125"/>
    </source>
</evidence>
<dbReference type="AlphaFoldDB" id="A0A6M4G583"/>
<dbReference type="InterPro" id="IPR036390">
    <property type="entry name" value="WH_DNA-bd_sf"/>
</dbReference>
<accession>A0A6M4G583</accession>
<feature type="domain" description="HTH iclR-type" evidence="4">
    <location>
        <begin position="14"/>
        <end position="76"/>
    </location>
</feature>
<dbReference type="InterPro" id="IPR036388">
    <property type="entry name" value="WH-like_DNA-bd_sf"/>
</dbReference>
<dbReference type="PANTHER" id="PTHR30136">
    <property type="entry name" value="HELIX-TURN-HELIX TRANSCRIPTIONAL REGULATOR, ICLR FAMILY"/>
    <property type="match status" value="1"/>
</dbReference>
<evidence type="ECO:0000256" key="1">
    <source>
        <dbReference type="ARBA" id="ARBA00023015"/>
    </source>
</evidence>
<dbReference type="PROSITE" id="PS51077">
    <property type="entry name" value="HTH_ICLR"/>
    <property type="match status" value="1"/>
</dbReference>
<dbReference type="Proteomes" id="UP000502611">
    <property type="component" value="Chromosome"/>
</dbReference>
<keyword evidence="1" id="KW-0805">Transcription regulation</keyword>
<dbReference type="Pfam" id="PF01614">
    <property type="entry name" value="IclR_C"/>
    <property type="match status" value="1"/>
</dbReference>
<name>A0A6M4G583_SPHYA</name>
<dbReference type="Pfam" id="PF09339">
    <property type="entry name" value="HTH_IclR"/>
    <property type="match status" value="1"/>
</dbReference>
<dbReference type="RefSeq" id="WP_169860875.1">
    <property type="nucleotide sequence ID" value="NZ_CP053021.1"/>
</dbReference>
<evidence type="ECO:0000259" key="5">
    <source>
        <dbReference type="PROSITE" id="PS51078"/>
    </source>
</evidence>
<dbReference type="InterPro" id="IPR050707">
    <property type="entry name" value="HTH_MetabolicPath_Reg"/>
</dbReference>
<dbReference type="GO" id="GO:0003700">
    <property type="term" value="F:DNA-binding transcription factor activity"/>
    <property type="evidence" value="ECO:0007669"/>
    <property type="project" value="TreeGrafter"/>
</dbReference>
<dbReference type="InterPro" id="IPR029016">
    <property type="entry name" value="GAF-like_dom_sf"/>
</dbReference>
<evidence type="ECO:0000256" key="3">
    <source>
        <dbReference type="ARBA" id="ARBA00023163"/>
    </source>
</evidence>
<dbReference type="InterPro" id="IPR005471">
    <property type="entry name" value="Tscrpt_reg_IclR_N"/>
</dbReference>
<sequence>MDMPRPDPQLRPPVNSVVQAIAILRHLGALSEPQGVTAIARALRLNPSSCFNVLKTLLREDLVSFDAVSKRYALCLGTIDLARLALGRDAVVRAAHLPMATLAGQFDAAVGLWRLTEGERLVLVALAESAEAMRIHMVVGQRQPAAAGATGRAVLARRALDDAAIAAVHAGIRWKSAPDPQEFIAQVRAAAAKGWAIDNGQINHGISTVAAAIVDTGGAPRFVLSASMFSGRENAEGMDAIGAAMRQAADAIAQSAYAMEMAT</sequence>
<dbReference type="PROSITE" id="PS51078">
    <property type="entry name" value="ICLR_ED"/>
    <property type="match status" value="1"/>
</dbReference>
<keyword evidence="3" id="KW-0804">Transcription</keyword>
<dbReference type="Gene3D" id="3.30.450.40">
    <property type="match status" value="1"/>
</dbReference>
<reference evidence="6 7" key="1">
    <citation type="submission" date="2020-04" db="EMBL/GenBank/DDBJ databases">
        <title>The Whole Genome Analysis of High salt-tolerant Sphingobium yanoikuyae YC-XJ2 with Aryl organophosphorus flame retardants (aryl-OPFRs)-degrading capacity and characteristics of Related phosphotriesterase.</title>
        <authorList>
            <person name="Li X."/>
        </authorList>
    </citation>
    <scope>NUCLEOTIDE SEQUENCE [LARGE SCALE GENOMIC DNA]</scope>
    <source>
        <strain evidence="6 7">YC-XJ2</strain>
    </source>
</reference>
<evidence type="ECO:0000313" key="7">
    <source>
        <dbReference type="Proteomes" id="UP000502611"/>
    </source>
</evidence>
<dbReference type="InterPro" id="IPR014757">
    <property type="entry name" value="Tscrpt_reg_IclR_C"/>
</dbReference>
<dbReference type="Gene3D" id="1.10.10.10">
    <property type="entry name" value="Winged helix-like DNA-binding domain superfamily/Winged helix DNA-binding domain"/>
    <property type="match status" value="1"/>
</dbReference>
<protein>
    <submittedName>
        <fullName evidence="6">IclR family transcriptional regulator</fullName>
    </submittedName>
</protein>
<feature type="domain" description="IclR-ED" evidence="5">
    <location>
        <begin position="77"/>
        <end position="258"/>
    </location>
</feature>
<evidence type="ECO:0000259" key="4">
    <source>
        <dbReference type="PROSITE" id="PS51077"/>
    </source>
</evidence>
<dbReference type="GO" id="GO:0003677">
    <property type="term" value="F:DNA binding"/>
    <property type="evidence" value="ECO:0007669"/>
    <property type="project" value="UniProtKB-KW"/>
</dbReference>
<evidence type="ECO:0000313" key="6">
    <source>
        <dbReference type="EMBL" id="QJR02385.1"/>
    </source>
</evidence>
<organism evidence="6 7">
    <name type="scientific">Sphingobium yanoikuyae</name>
    <name type="common">Sphingomonas yanoikuyae</name>
    <dbReference type="NCBI Taxonomy" id="13690"/>
    <lineage>
        <taxon>Bacteria</taxon>
        <taxon>Pseudomonadati</taxon>
        <taxon>Pseudomonadota</taxon>
        <taxon>Alphaproteobacteria</taxon>
        <taxon>Sphingomonadales</taxon>
        <taxon>Sphingomonadaceae</taxon>
        <taxon>Sphingobium</taxon>
    </lineage>
</organism>
<dbReference type="SUPFAM" id="SSF46785">
    <property type="entry name" value="Winged helix' DNA-binding domain"/>
    <property type="match status" value="1"/>
</dbReference>
<keyword evidence="2" id="KW-0238">DNA-binding</keyword>
<dbReference type="GO" id="GO:0045892">
    <property type="term" value="P:negative regulation of DNA-templated transcription"/>
    <property type="evidence" value="ECO:0007669"/>
    <property type="project" value="TreeGrafter"/>
</dbReference>
<dbReference type="SMART" id="SM00346">
    <property type="entry name" value="HTH_ICLR"/>
    <property type="match status" value="1"/>
</dbReference>
<dbReference type="SUPFAM" id="SSF55781">
    <property type="entry name" value="GAF domain-like"/>
    <property type="match status" value="1"/>
</dbReference>
<proteinExistence type="predicted"/>